<reference evidence="8" key="1">
    <citation type="journal article" date="2019" name="Int. J. Syst. Evol. Microbiol.">
        <title>The Global Catalogue of Microorganisms (GCM) 10K type strain sequencing project: providing services to taxonomists for standard genome sequencing and annotation.</title>
        <authorList>
            <consortium name="The Broad Institute Genomics Platform"/>
            <consortium name="The Broad Institute Genome Sequencing Center for Infectious Disease"/>
            <person name="Wu L."/>
            <person name="Ma J."/>
        </authorList>
    </citation>
    <scope>NUCLEOTIDE SEQUENCE [LARGE SCALE GENOMIC DNA]</scope>
    <source>
        <strain evidence="8">DFY41</strain>
    </source>
</reference>
<dbReference type="PIRSF" id="PIRSF000350">
    <property type="entry name" value="Mercury_reductase_MerA"/>
    <property type="match status" value="1"/>
</dbReference>
<keyword evidence="3" id="KW-0285">Flavoprotein</keyword>
<comment type="similarity">
    <text evidence="2">Belongs to the class-I pyridine nucleotide-disulfide oxidoreductase family.</text>
</comment>
<evidence type="ECO:0000313" key="8">
    <source>
        <dbReference type="Proteomes" id="UP001596087"/>
    </source>
</evidence>
<dbReference type="GO" id="GO:0016491">
    <property type="term" value="F:oxidoreductase activity"/>
    <property type="evidence" value="ECO:0007669"/>
    <property type="project" value="UniProtKB-KW"/>
</dbReference>
<dbReference type="SUPFAM" id="SSF55424">
    <property type="entry name" value="FAD/NAD-linked reductases, dimerisation (C-terminal) domain"/>
    <property type="match status" value="1"/>
</dbReference>
<keyword evidence="8" id="KW-1185">Reference proteome</keyword>
<gene>
    <name evidence="7" type="ORF">ACFPGP_23445</name>
</gene>
<dbReference type="InterPro" id="IPR004099">
    <property type="entry name" value="Pyr_nucl-diS_OxRdtase_dimer"/>
</dbReference>
<dbReference type="InterPro" id="IPR036188">
    <property type="entry name" value="FAD/NAD-bd_sf"/>
</dbReference>
<protein>
    <submittedName>
        <fullName evidence="7">Dihydrolipoyl dehydrogenase family protein</fullName>
        <ecNumber evidence="7">1.-.-.-</ecNumber>
    </submittedName>
</protein>
<organism evidence="7 8">
    <name type="scientific">Nocardioides taihuensis</name>
    <dbReference type="NCBI Taxonomy" id="1835606"/>
    <lineage>
        <taxon>Bacteria</taxon>
        <taxon>Bacillati</taxon>
        <taxon>Actinomycetota</taxon>
        <taxon>Actinomycetes</taxon>
        <taxon>Propionibacteriales</taxon>
        <taxon>Nocardioidaceae</taxon>
        <taxon>Nocardioides</taxon>
    </lineage>
</organism>
<dbReference type="Gene3D" id="3.30.390.30">
    <property type="match status" value="1"/>
</dbReference>
<dbReference type="RefSeq" id="WP_378593973.1">
    <property type="nucleotide sequence ID" value="NZ_JBHSKD010000030.1"/>
</dbReference>
<dbReference type="InterPro" id="IPR001100">
    <property type="entry name" value="Pyr_nuc-diS_OxRdtase"/>
</dbReference>
<dbReference type="Pfam" id="PF02852">
    <property type="entry name" value="Pyr_redox_dim"/>
    <property type="match status" value="1"/>
</dbReference>
<keyword evidence="4" id="KW-0274">FAD</keyword>
<evidence type="ECO:0000256" key="4">
    <source>
        <dbReference type="ARBA" id="ARBA00022827"/>
    </source>
</evidence>
<proteinExistence type="inferred from homology"/>
<dbReference type="Proteomes" id="UP001596087">
    <property type="component" value="Unassembled WGS sequence"/>
</dbReference>
<dbReference type="PANTHER" id="PTHR43014:SF2">
    <property type="entry name" value="MERCURIC REDUCTASE"/>
    <property type="match status" value="1"/>
</dbReference>
<dbReference type="EC" id="1.-.-.-" evidence="7"/>
<dbReference type="Gene3D" id="3.50.50.60">
    <property type="entry name" value="FAD/NAD(P)-binding domain"/>
    <property type="match status" value="2"/>
</dbReference>
<dbReference type="PRINTS" id="PR00368">
    <property type="entry name" value="FADPNR"/>
</dbReference>
<dbReference type="EMBL" id="JBHSKD010000030">
    <property type="protein sequence ID" value="MFC5179647.1"/>
    <property type="molecule type" value="Genomic_DNA"/>
</dbReference>
<dbReference type="SUPFAM" id="SSF51905">
    <property type="entry name" value="FAD/NAD(P)-binding domain"/>
    <property type="match status" value="1"/>
</dbReference>
<comment type="caution">
    <text evidence="7">The sequence shown here is derived from an EMBL/GenBank/DDBJ whole genome shotgun (WGS) entry which is preliminary data.</text>
</comment>
<comment type="cofactor">
    <cofactor evidence="1">
        <name>FAD</name>
        <dbReference type="ChEBI" id="CHEBI:57692"/>
    </cofactor>
</comment>
<evidence type="ECO:0000259" key="5">
    <source>
        <dbReference type="Pfam" id="PF02852"/>
    </source>
</evidence>
<evidence type="ECO:0000259" key="6">
    <source>
        <dbReference type="Pfam" id="PF07992"/>
    </source>
</evidence>
<evidence type="ECO:0000313" key="7">
    <source>
        <dbReference type="EMBL" id="MFC5179647.1"/>
    </source>
</evidence>
<name>A0ABW0BRY6_9ACTN</name>
<accession>A0ABW0BRY6</accession>
<dbReference type="InterPro" id="IPR016156">
    <property type="entry name" value="FAD/NAD-linked_Rdtase_dimer_sf"/>
</dbReference>
<keyword evidence="7" id="KW-0560">Oxidoreductase</keyword>
<dbReference type="InterPro" id="IPR023753">
    <property type="entry name" value="FAD/NAD-binding_dom"/>
</dbReference>
<dbReference type="PANTHER" id="PTHR43014">
    <property type="entry name" value="MERCURIC REDUCTASE"/>
    <property type="match status" value="1"/>
</dbReference>
<evidence type="ECO:0000256" key="2">
    <source>
        <dbReference type="ARBA" id="ARBA00007532"/>
    </source>
</evidence>
<evidence type="ECO:0000256" key="1">
    <source>
        <dbReference type="ARBA" id="ARBA00001974"/>
    </source>
</evidence>
<dbReference type="Pfam" id="PF07992">
    <property type="entry name" value="Pyr_redox_2"/>
    <property type="match status" value="1"/>
</dbReference>
<feature type="domain" description="FAD/NAD(P)-binding" evidence="6">
    <location>
        <begin position="9"/>
        <end position="320"/>
    </location>
</feature>
<sequence length="455" mass="47735">MSARESQVDVVVVGLGPGGEYAAQKLAEAGLDVVGVERGLVGGECPFYGCIPSKIIIRAANTLAEARRAETLGGQVDVRPDWRLVADRIDRQATNHWDDASHAERLAAAGVRIVRGDGRLDGPGVVVVGEERFVARRGVVLNAGTSPATLPVDGLAGTPYWTNREIVKVSDLPASLAVIGGGPIGAELAQAFARFGTRVTVLEVADRILGPEEPEASALVTEVFEREGIDVRTGVQIERVSHDGGFRAHLGDGSTVESEQLLVAAGRRTNLAGLGLETVGLDPEARAVDTDERMRAGERLWAIGDITGKGPFTHVSMYQGAVAVRDLLGEDGPWADYRAVSHVTFTDPEVGSVGMTERAARDAGIEVGIGTADLPESSRGWIHQAGNDGLIKLVADSERGVLVGGTTVGPSGGEVLGLVAGAVHAQVPVATLRTMHFAYPTFHRALEVALDQIEA</sequence>
<evidence type="ECO:0000256" key="3">
    <source>
        <dbReference type="ARBA" id="ARBA00022630"/>
    </source>
</evidence>
<dbReference type="PRINTS" id="PR00411">
    <property type="entry name" value="PNDRDTASEI"/>
</dbReference>
<feature type="domain" description="Pyridine nucleotide-disulphide oxidoreductase dimerisation" evidence="5">
    <location>
        <begin position="341"/>
        <end position="447"/>
    </location>
</feature>